<evidence type="ECO:0000313" key="2">
    <source>
        <dbReference type="EMBL" id="UPW41805.1"/>
    </source>
</evidence>
<reference evidence="2" key="1">
    <citation type="submission" date="2022-02" db="EMBL/GenBank/DDBJ databases">
        <title>Towards deciphering the DNA virus diversity associated with rodent species in the families Cricetidae and Heteromyidae.</title>
        <authorList>
            <person name="Lund M."/>
            <person name="Larsen B.B."/>
            <person name="Gryseels S."/>
            <person name="Kraberger S."/>
            <person name="Rowsey D.M."/>
            <person name="Steger L."/>
            <person name="Yule K.M."/>
            <person name="Upham N.S."/>
            <person name="Worobey M."/>
            <person name="Van Doorslaer K."/>
            <person name="Varsani A."/>
        </authorList>
    </citation>
    <scope>NUCLEOTIDE SEQUENCE</scope>
    <source>
        <strain evidence="2">NeonRodF7_5</strain>
    </source>
</reference>
<sequence>MRIYDNSATYVAPVSPRVKDDESACFYVPSPVDCFLSEALYSGSDEVPALHIGCDVSIILNQQRISKEIQPLVEEWFTAHKGDLSDKYSNLSDNDILSCIKSKYLQRPSELVDWSNYLMQSLDELQAQRLSEAQEKAEFTPPVTDGKTGNLTL</sequence>
<name>A0A976R8C0_9VIRU</name>
<evidence type="ECO:0000256" key="1">
    <source>
        <dbReference type="SAM" id="MobiDB-lite"/>
    </source>
</evidence>
<dbReference type="EMBL" id="OM869668">
    <property type="protein sequence ID" value="UPW41805.1"/>
    <property type="molecule type" value="Genomic_DNA"/>
</dbReference>
<feature type="region of interest" description="Disordered" evidence="1">
    <location>
        <begin position="133"/>
        <end position="153"/>
    </location>
</feature>
<proteinExistence type="predicted"/>
<organism evidence="2">
    <name type="scientific">Peromfec virus RodF7_5</name>
    <dbReference type="NCBI Taxonomy" id="2929354"/>
    <lineage>
        <taxon>Viruses</taxon>
        <taxon>Monodnaviria</taxon>
        <taxon>Sangervirae</taxon>
        <taxon>Phixviricota</taxon>
        <taxon>Malgrandaviricetes</taxon>
        <taxon>Petitvirales</taxon>
        <taxon>Microviridae</taxon>
    </lineage>
</organism>
<accession>A0A976R8C0</accession>
<protein>
    <submittedName>
        <fullName evidence="2">Internal scaffolding protein</fullName>
    </submittedName>
</protein>